<evidence type="ECO:0000313" key="2">
    <source>
        <dbReference type="EMBL" id="KAK3776390.1"/>
    </source>
</evidence>
<evidence type="ECO:0000313" key="3">
    <source>
        <dbReference type="Proteomes" id="UP001283361"/>
    </source>
</evidence>
<name>A0AAE0ZVL8_9GAST</name>
<dbReference type="EMBL" id="JAWDGP010003216">
    <property type="protein sequence ID" value="KAK3776390.1"/>
    <property type="molecule type" value="Genomic_DNA"/>
</dbReference>
<feature type="region of interest" description="Disordered" evidence="1">
    <location>
        <begin position="17"/>
        <end position="59"/>
    </location>
</feature>
<dbReference type="AlphaFoldDB" id="A0AAE0ZVL8"/>
<evidence type="ECO:0000256" key="1">
    <source>
        <dbReference type="SAM" id="MobiDB-lite"/>
    </source>
</evidence>
<organism evidence="2 3">
    <name type="scientific">Elysia crispata</name>
    <name type="common">lettuce slug</name>
    <dbReference type="NCBI Taxonomy" id="231223"/>
    <lineage>
        <taxon>Eukaryota</taxon>
        <taxon>Metazoa</taxon>
        <taxon>Spiralia</taxon>
        <taxon>Lophotrochozoa</taxon>
        <taxon>Mollusca</taxon>
        <taxon>Gastropoda</taxon>
        <taxon>Heterobranchia</taxon>
        <taxon>Euthyneura</taxon>
        <taxon>Panpulmonata</taxon>
        <taxon>Sacoglossa</taxon>
        <taxon>Placobranchoidea</taxon>
        <taxon>Plakobranchidae</taxon>
        <taxon>Elysia</taxon>
    </lineage>
</organism>
<proteinExistence type="predicted"/>
<keyword evidence="3" id="KW-1185">Reference proteome</keyword>
<accession>A0AAE0ZVL8</accession>
<gene>
    <name evidence="2" type="ORF">RRG08_023743</name>
</gene>
<reference evidence="2" key="1">
    <citation type="journal article" date="2023" name="G3 (Bethesda)">
        <title>A reference genome for the long-term kleptoplast-retaining sea slug Elysia crispata morphotype clarki.</title>
        <authorList>
            <person name="Eastman K.E."/>
            <person name="Pendleton A.L."/>
            <person name="Shaikh M.A."/>
            <person name="Suttiyut T."/>
            <person name="Ogas R."/>
            <person name="Tomko P."/>
            <person name="Gavelis G."/>
            <person name="Widhalm J.R."/>
            <person name="Wisecaver J.H."/>
        </authorList>
    </citation>
    <scope>NUCLEOTIDE SEQUENCE</scope>
    <source>
        <strain evidence="2">ECLA1</strain>
    </source>
</reference>
<dbReference type="Proteomes" id="UP001283361">
    <property type="component" value="Unassembled WGS sequence"/>
</dbReference>
<sequence>MASASATTTVYCCSRRALRPSSPSPTPHSVYPPATRHRGCIPAPSIGISSTTSSPGSVNRQDVRVTKAMCGADCWTDHRLIVSTLKLRILPMRRPQGQKIPKRLNVSS</sequence>
<comment type="caution">
    <text evidence="2">The sequence shown here is derived from an EMBL/GenBank/DDBJ whole genome shotgun (WGS) entry which is preliminary data.</text>
</comment>
<feature type="compositionally biased region" description="Low complexity" evidence="1">
    <location>
        <begin position="44"/>
        <end position="57"/>
    </location>
</feature>
<protein>
    <submittedName>
        <fullName evidence="2">Uncharacterized protein</fullName>
    </submittedName>
</protein>